<evidence type="ECO:0000313" key="3">
    <source>
        <dbReference type="Proteomes" id="UP001501459"/>
    </source>
</evidence>
<organism evidence="2 3">
    <name type="scientific">Lentibacillus halophilus</name>
    <dbReference type="NCBI Taxonomy" id="295065"/>
    <lineage>
        <taxon>Bacteria</taxon>
        <taxon>Bacillati</taxon>
        <taxon>Bacillota</taxon>
        <taxon>Bacilli</taxon>
        <taxon>Bacillales</taxon>
        <taxon>Bacillaceae</taxon>
        <taxon>Lentibacillus</taxon>
    </lineage>
</organism>
<keyword evidence="1" id="KW-0472">Membrane</keyword>
<dbReference type="InterPro" id="IPR025426">
    <property type="entry name" value="DUF4305"/>
</dbReference>
<keyword evidence="3" id="KW-1185">Reference proteome</keyword>
<accession>A0ABN0Z411</accession>
<proteinExistence type="predicted"/>
<sequence>MIKMTPKTMAIIYFLIGAMFISVAVQVTGESIWRFPTILLALVATLEFGVGIRMLIIHFKIKSQKKKK</sequence>
<reference evidence="2 3" key="1">
    <citation type="journal article" date="2019" name="Int. J. Syst. Evol. Microbiol.">
        <title>The Global Catalogue of Microorganisms (GCM) 10K type strain sequencing project: providing services to taxonomists for standard genome sequencing and annotation.</title>
        <authorList>
            <consortium name="The Broad Institute Genomics Platform"/>
            <consortium name="The Broad Institute Genome Sequencing Center for Infectious Disease"/>
            <person name="Wu L."/>
            <person name="Ma J."/>
        </authorList>
    </citation>
    <scope>NUCLEOTIDE SEQUENCE [LARGE SCALE GENOMIC DNA]</scope>
    <source>
        <strain evidence="2 3">JCM 12149</strain>
    </source>
</reference>
<dbReference type="EMBL" id="BAAADM010000011">
    <property type="protein sequence ID" value="GAA0431973.1"/>
    <property type="molecule type" value="Genomic_DNA"/>
</dbReference>
<feature type="transmembrane region" description="Helical" evidence="1">
    <location>
        <begin position="39"/>
        <end position="59"/>
    </location>
</feature>
<gene>
    <name evidence="2" type="ORF">GCM10008983_05680</name>
</gene>
<protein>
    <submittedName>
        <fullName evidence="2">YdiK family protein</fullName>
    </submittedName>
</protein>
<dbReference type="Proteomes" id="UP001501459">
    <property type="component" value="Unassembled WGS sequence"/>
</dbReference>
<dbReference type="RefSeq" id="WP_343751049.1">
    <property type="nucleotide sequence ID" value="NZ_BAAADM010000011.1"/>
</dbReference>
<keyword evidence="1" id="KW-1133">Transmembrane helix</keyword>
<evidence type="ECO:0000256" key="1">
    <source>
        <dbReference type="SAM" id="Phobius"/>
    </source>
</evidence>
<keyword evidence="1" id="KW-0812">Transmembrane</keyword>
<dbReference type="Pfam" id="PF14146">
    <property type="entry name" value="DUF4305"/>
    <property type="match status" value="1"/>
</dbReference>
<name>A0ABN0Z411_9BACI</name>
<evidence type="ECO:0000313" key="2">
    <source>
        <dbReference type="EMBL" id="GAA0431973.1"/>
    </source>
</evidence>
<comment type="caution">
    <text evidence="2">The sequence shown here is derived from an EMBL/GenBank/DDBJ whole genome shotgun (WGS) entry which is preliminary data.</text>
</comment>